<evidence type="ECO:0000313" key="11">
    <source>
        <dbReference type="Proteomes" id="UP000823937"/>
    </source>
</evidence>
<keyword evidence="5 9" id="KW-1133">Transmembrane helix</keyword>
<evidence type="ECO:0000256" key="5">
    <source>
        <dbReference type="ARBA" id="ARBA00022989"/>
    </source>
</evidence>
<keyword evidence="4 9" id="KW-0812">Transmembrane</keyword>
<organism evidence="10 11">
    <name type="scientific">Candidatus Pseudogracilibacillus intestinigallinarum</name>
    <dbReference type="NCBI Taxonomy" id="2838742"/>
    <lineage>
        <taxon>Bacteria</taxon>
        <taxon>Bacillati</taxon>
        <taxon>Bacillota</taxon>
        <taxon>Bacilli</taxon>
        <taxon>Bacillales</taxon>
        <taxon>Bacillaceae</taxon>
        <taxon>Pseudogracilibacillus</taxon>
    </lineage>
</organism>
<reference evidence="10" key="2">
    <citation type="submission" date="2021-04" db="EMBL/GenBank/DDBJ databases">
        <authorList>
            <person name="Gilroy R."/>
        </authorList>
    </citation>
    <scope>NUCLEOTIDE SEQUENCE</scope>
    <source>
        <strain evidence="10">CHK169-2315</strain>
    </source>
</reference>
<feature type="transmembrane region" description="Helical" evidence="9">
    <location>
        <begin position="38"/>
        <end position="59"/>
    </location>
</feature>
<evidence type="ECO:0000256" key="2">
    <source>
        <dbReference type="ARBA" id="ARBA00022448"/>
    </source>
</evidence>
<keyword evidence="7 9" id="KW-0472">Membrane</keyword>
<evidence type="ECO:0000256" key="3">
    <source>
        <dbReference type="ARBA" id="ARBA00022475"/>
    </source>
</evidence>
<dbReference type="PANTHER" id="PTHR30266:SF2">
    <property type="entry name" value="LARGE-CONDUCTANCE MECHANOSENSITIVE CHANNEL"/>
    <property type="match status" value="1"/>
</dbReference>
<feature type="non-terminal residue" evidence="10">
    <location>
        <position position="105"/>
    </location>
</feature>
<dbReference type="AlphaFoldDB" id="A0A9D1PLJ5"/>
<dbReference type="InterPro" id="IPR036019">
    <property type="entry name" value="MscL_channel"/>
</dbReference>
<keyword evidence="2" id="KW-0813">Transport</keyword>
<evidence type="ECO:0000256" key="9">
    <source>
        <dbReference type="SAM" id="Phobius"/>
    </source>
</evidence>
<evidence type="ECO:0000313" key="10">
    <source>
        <dbReference type="EMBL" id="HIV74489.1"/>
    </source>
</evidence>
<dbReference type="InterPro" id="IPR001185">
    <property type="entry name" value="MS_channel"/>
</dbReference>
<proteinExistence type="inferred from homology"/>
<gene>
    <name evidence="10" type="primary">mscL</name>
    <name evidence="10" type="ORF">H9895_05325</name>
</gene>
<accession>A0A9D1PLJ5</accession>
<dbReference type="Proteomes" id="UP000823937">
    <property type="component" value="Unassembled WGS sequence"/>
</dbReference>
<dbReference type="SUPFAM" id="SSF81330">
    <property type="entry name" value="Gated mechanosensitive channel"/>
    <property type="match status" value="1"/>
</dbReference>
<dbReference type="GO" id="GO:0008381">
    <property type="term" value="F:mechanosensitive monoatomic ion channel activity"/>
    <property type="evidence" value="ECO:0007669"/>
    <property type="project" value="InterPro"/>
</dbReference>
<keyword evidence="3" id="KW-1003">Cell membrane</keyword>
<comment type="caution">
    <text evidence="10">The sequence shown here is derived from an EMBL/GenBank/DDBJ whole genome shotgun (WGS) entry which is preliminary data.</text>
</comment>
<evidence type="ECO:0000256" key="6">
    <source>
        <dbReference type="ARBA" id="ARBA00023065"/>
    </source>
</evidence>
<dbReference type="Pfam" id="PF01741">
    <property type="entry name" value="MscL"/>
    <property type="match status" value="1"/>
</dbReference>
<dbReference type="PANTHER" id="PTHR30266">
    <property type="entry name" value="MECHANOSENSITIVE CHANNEL MSCL"/>
    <property type="match status" value="1"/>
</dbReference>
<dbReference type="PRINTS" id="PR01264">
    <property type="entry name" value="MECHCHANNEL"/>
</dbReference>
<dbReference type="Gene3D" id="1.10.1200.120">
    <property type="entry name" value="Large-conductance mechanosensitive channel, MscL, domain 1"/>
    <property type="match status" value="1"/>
</dbReference>
<keyword evidence="6" id="KW-0406">Ion transport</keyword>
<protein>
    <submittedName>
        <fullName evidence="10">Large conductance mechanosensitive channel protein MscL</fullName>
    </submittedName>
</protein>
<keyword evidence="8" id="KW-0407">Ion channel</keyword>
<dbReference type="NCBIfam" id="TIGR00220">
    <property type="entry name" value="mscL"/>
    <property type="match status" value="1"/>
</dbReference>
<evidence type="ECO:0000256" key="7">
    <source>
        <dbReference type="ARBA" id="ARBA00023136"/>
    </source>
</evidence>
<evidence type="ECO:0000256" key="4">
    <source>
        <dbReference type="ARBA" id="ARBA00022692"/>
    </source>
</evidence>
<dbReference type="HAMAP" id="MF_00115">
    <property type="entry name" value="MscL"/>
    <property type="match status" value="1"/>
</dbReference>
<comment type="subcellular location">
    <subcellularLocation>
        <location evidence="1">Membrane</location>
        <topology evidence="1">Multi-pass membrane protein</topology>
    </subcellularLocation>
</comment>
<dbReference type="GO" id="GO:0016020">
    <property type="term" value="C:membrane"/>
    <property type="evidence" value="ECO:0007669"/>
    <property type="project" value="UniProtKB-SubCell"/>
</dbReference>
<name>A0A9D1PLJ5_9BACI</name>
<sequence>MLKEFKEFIAQGNVLDLAIGIIIGAAFGEIVNSLVDNIIMPIVGLFMGGIDFTGLSVQIKDAEIAYGMFIQNVVSFFIIAFSIFLFVKLINTLRRKQDEEEEEEV</sequence>
<feature type="transmembrane region" description="Helical" evidence="9">
    <location>
        <begin position="12"/>
        <end position="31"/>
    </location>
</feature>
<dbReference type="EMBL" id="DXHX01000077">
    <property type="protein sequence ID" value="HIV74489.1"/>
    <property type="molecule type" value="Genomic_DNA"/>
</dbReference>
<dbReference type="InterPro" id="IPR037673">
    <property type="entry name" value="MSC/AndL"/>
</dbReference>
<evidence type="ECO:0000256" key="1">
    <source>
        <dbReference type="ARBA" id="ARBA00004141"/>
    </source>
</evidence>
<reference evidence="10" key="1">
    <citation type="journal article" date="2021" name="PeerJ">
        <title>Extensive microbial diversity within the chicken gut microbiome revealed by metagenomics and culture.</title>
        <authorList>
            <person name="Gilroy R."/>
            <person name="Ravi A."/>
            <person name="Getino M."/>
            <person name="Pursley I."/>
            <person name="Horton D.L."/>
            <person name="Alikhan N.F."/>
            <person name="Baker D."/>
            <person name="Gharbi K."/>
            <person name="Hall N."/>
            <person name="Watson M."/>
            <person name="Adriaenssens E.M."/>
            <person name="Foster-Nyarko E."/>
            <person name="Jarju S."/>
            <person name="Secka A."/>
            <person name="Antonio M."/>
            <person name="Oren A."/>
            <person name="Chaudhuri R.R."/>
            <person name="La Ragione R."/>
            <person name="Hildebrand F."/>
            <person name="Pallen M.J."/>
        </authorList>
    </citation>
    <scope>NUCLEOTIDE SEQUENCE</scope>
    <source>
        <strain evidence="10">CHK169-2315</strain>
    </source>
</reference>
<evidence type="ECO:0000256" key="8">
    <source>
        <dbReference type="ARBA" id="ARBA00023303"/>
    </source>
</evidence>
<feature type="transmembrane region" description="Helical" evidence="9">
    <location>
        <begin position="65"/>
        <end position="87"/>
    </location>
</feature>